<keyword evidence="3 7" id="KW-0997">Cell inner membrane</keyword>
<comment type="subcellular location">
    <subcellularLocation>
        <location evidence="1 7">Cell inner membrane</location>
        <topology evidence="1 7">Multi-pass membrane protein</topology>
    </subcellularLocation>
</comment>
<keyword evidence="11" id="KW-1185">Reference proteome</keyword>
<dbReference type="OrthoDB" id="9796052at2"/>
<dbReference type="Proteomes" id="UP000245474">
    <property type="component" value="Unassembled WGS sequence"/>
</dbReference>
<dbReference type="InterPro" id="IPR010656">
    <property type="entry name" value="DctM"/>
</dbReference>
<evidence type="ECO:0000313" key="11">
    <source>
        <dbReference type="Proteomes" id="UP000245474"/>
    </source>
</evidence>
<evidence type="ECO:0000256" key="1">
    <source>
        <dbReference type="ARBA" id="ARBA00004429"/>
    </source>
</evidence>
<dbReference type="PANTHER" id="PTHR33362:SF7">
    <property type="entry name" value="SLL1103 PROTEIN"/>
    <property type="match status" value="1"/>
</dbReference>
<feature type="transmembrane region" description="Helical" evidence="8">
    <location>
        <begin position="60"/>
        <end position="79"/>
    </location>
</feature>
<dbReference type="Pfam" id="PF06808">
    <property type="entry name" value="DctM"/>
    <property type="match status" value="1"/>
</dbReference>
<comment type="caution">
    <text evidence="10">The sequence shown here is derived from an EMBL/GenBank/DDBJ whole genome shotgun (WGS) entry which is preliminary data.</text>
</comment>
<feature type="transmembrane region" description="Helical" evidence="8">
    <location>
        <begin position="316"/>
        <end position="337"/>
    </location>
</feature>
<feature type="domain" description="TRAP C4-dicarboxylate transport system permease DctM subunit" evidence="9">
    <location>
        <begin position="11"/>
        <end position="429"/>
    </location>
</feature>
<keyword evidence="5 8" id="KW-1133">Transmembrane helix</keyword>
<feature type="transmembrane region" description="Helical" evidence="8">
    <location>
        <begin position="225"/>
        <end position="247"/>
    </location>
</feature>
<evidence type="ECO:0000256" key="4">
    <source>
        <dbReference type="ARBA" id="ARBA00022692"/>
    </source>
</evidence>
<feature type="transmembrane region" description="Helical" evidence="8">
    <location>
        <begin position="28"/>
        <end position="48"/>
    </location>
</feature>
<dbReference type="PANTHER" id="PTHR33362">
    <property type="entry name" value="SIALIC ACID TRAP TRANSPORTER PERMEASE PROTEIN SIAT-RELATED"/>
    <property type="match status" value="1"/>
</dbReference>
<dbReference type="GO" id="GO:0022857">
    <property type="term" value="F:transmembrane transporter activity"/>
    <property type="evidence" value="ECO:0007669"/>
    <property type="project" value="UniProtKB-UniRule"/>
</dbReference>
<dbReference type="InterPro" id="IPR004681">
    <property type="entry name" value="TRAP_DctM"/>
</dbReference>
<feature type="transmembrane region" description="Helical" evidence="8">
    <location>
        <begin position="140"/>
        <end position="163"/>
    </location>
</feature>
<comment type="function">
    <text evidence="7">Part of the tripartite ATP-independent periplasmic (TRAP) transport system.</text>
</comment>
<keyword evidence="6 8" id="KW-0472">Membrane</keyword>
<keyword evidence="7" id="KW-0813">Transport</keyword>
<keyword evidence="4 8" id="KW-0812">Transmembrane</keyword>
<dbReference type="RefSeq" id="WP_109676626.1">
    <property type="nucleotide sequence ID" value="NZ_CP086615.1"/>
</dbReference>
<reference evidence="10 11" key="1">
    <citation type="submission" date="2018-05" db="EMBL/GenBank/DDBJ databases">
        <title>Spiribacter halobius sp. nov., a moderately halophilic bacterium isolated from marine solar saltern.</title>
        <authorList>
            <person name="Zheng W.-S."/>
            <person name="Lu D.-C."/>
            <person name="Du Z.-J."/>
        </authorList>
    </citation>
    <scope>NUCLEOTIDE SEQUENCE [LARGE SCALE GENOMIC DNA]</scope>
    <source>
        <strain evidence="10 11">E85</strain>
    </source>
</reference>
<feature type="transmembrane region" description="Helical" evidence="8">
    <location>
        <begin position="5"/>
        <end position="22"/>
    </location>
</feature>
<evidence type="ECO:0000256" key="5">
    <source>
        <dbReference type="ARBA" id="ARBA00022989"/>
    </source>
</evidence>
<feature type="transmembrane region" description="Helical" evidence="8">
    <location>
        <begin position="280"/>
        <end position="304"/>
    </location>
</feature>
<feature type="transmembrane region" description="Helical" evidence="8">
    <location>
        <begin position="366"/>
        <end position="393"/>
    </location>
</feature>
<keyword evidence="2" id="KW-1003">Cell membrane</keyword>
<dbReference type="PIRSF" id="PIRSF006066">
    <property type="entry name" value="HI0050"/>
    <property type="match status" value="1"/>
</dbReference>
<accession>A0A2U2N5R6</accession>
<feature type="transmembrane region" description="Helical" evidence="8">
    <location>
        <begin position="253"/>
        <end position="268"/>
    </location>
</feature>
<evidence type="ECO:0000256" key="3">
    <source>
        <dbReference type="ARBA" id="ARBA00022519"/>
    </source>
</evidence>
<feature type="transmembrane region" description="Helical" evidence="8">
    <location>
        <begin position="99"/>
        <end position="128"/>
    </location>
</feature>
<evidence type="ECO:0000256" key="2">
    <source>
        <dbReference type="ARBA" id="ARBA00022475"/>
    </source>
</evidence>
<evidence type="ECO:0000259" key="9">
    <source>
        <dbReference type="Pfam" id="PF06808"/>
    </source>
</evidence>
<dbReference type="AlphaFoldDB" id="A0A2U2N5R6"/>
<feature type="transmembrane region" description="Helical" evidence="8">
    <location>
        <begin position="405"/>
        <end position="433"/>
    </location>
</feature>
<evidence type="ECO:0000313" key="10">
    <source>
        <dbReference type="EMBL" id="PWG64555.1"/>
    </source>
</evidence>
<feature type="transmembrane region" description="Helical" evidence="8">
    <location>
        <begin position="175"/>
        <end position="196"/>
    </location>
</feature>
<name>A0A2U2N5R6_9GAMM</name>
<feature type="transmembrane region" description="Helical" evidence="8">
    <location>
        <begin position="344"/>
        <end position="360"/>
    </location>
</feature>
<evidence type="ECO:0000256" key="6">
    <source>
        <dbReference type="ARBA" id="ARBA00023136"/>
    </source>
</evidence>
<gene>
    <name evidence="10" type="ORF">DEM34_04300</name>
</gene>
<organism evidence="10 11">
    <name type="scientific">Sediminicurvatus halobius</name>
    <dbReference type="NCBI Taxonomy" id="2182432"/>
    <lineage>
        <taxon>Bacteria</taxon>
        <taxon>Pseudomonadati</taxon>
        <taxon>Pseudomonadota</taxon>
        <taxon>Gammaproteobacteria</taxon>
        <taxon>Chromatiales</taxon>
        <taxon>Ectothiorhodospiraceae</taxon>
        <taxon>Sediminicurvatus</taxon>
    </lineage>
</organism>
<protein>
    <submittedName>
        <fullName evidence="10">C4-dicarboxylate ABC transporter</fullName>
    </submittedName>
</protein>
<dbReference type="EMBL" id="QFFI01000005">
    <property type="protein sequence ID" value="PWG64555.1"/>
    <property type="molecule type" value="Genomic_DNA"/>
</dbReference>
<dbReference type="GO" id="GO:0005886">
    <property type="term" value="C:plasma membrane"/>
    <property type="evidence" value="ECO:0007669"/>
    <property type="project" value="UniProtKB-SubCell"/>
</dbReference>
<proteinExistence type="predicted"/>
<evidence type="ECO:0000256" key="8">
    <source>
        <dbReference type="SAM" id="Phobius"/>
    </source>
</evidence>
<evidence type="ECO:0000256" key="7">
    <source>
        <dbReference type="RuleBase" id="RU369079"/>
    </source>
</evidence>
<sequence>MTEPVLGLVSLAVLFIGILTGYPMAFTFIFIALVFGFVGMGEVVFKLMQAQFFALMRNTTLAAVPLFLFMGFVLEQSGLMDRVFRALRLLLGGLRGSLYLVVLLVATVFAAATGIVGASVTVLGVMAAPIMQSSGYSDRLSAGAIGAGGTLGILIPPSIMLIVMGPVVGVPVTDLFTAAIIPGLLLAAIYIVYTLVRSYINPELGPPVLSAELAETSLADKLKELLLGVLPVTVVIACTLGVIIAGIATPTDAAGTGALAAFVLALLYRRMTWAKVKRCVFNTLETTAMIMFLLGSANFFGAVFSRLGSADLLTEWLLGLNFAPTLMLLIMLGIVFVLGSPLEWIPIVLVIVPIFLPTVAELGFDPLWFTILVAVTLQTSWLTPPMALSAYFLKGVVPSWRMGDIYLGMTQFVALQLFVVLLLVMFPEIILWLPSVLD</sequence>